<dbReference type="SUPFAM" id="SSF51658">
    <property type="entry name" value="Xylose isomerase-like"/>
    <property type="match status" value="1"/>
</dbReference>
<feature type="domain" description="AMP-dependent synthetase/ligase" evidence="3">
    <location>
        <begin position="314"/>
        <end position="704"/>
    </location>
</feature>
<evidence type="ECO:0000256" key="2">
    <source>
        <dbReference type="ARBA" id="ARBA00022598"/>
    </source>
</evidence>
<dbReference type="Proteomes" id="UP000636394">
    <property type="component" value="Unassembled WGS sequence"/>
</dbReference>
<accession>A0ABX0IIW7</accession>
<dbReference type="InterPro" id="IPR036237">
    <property type="entry name" value="Xyl_isomerase-like_sf"/>
</dbReference>
<protein>
    <submittedName>
        <fullName evidence="6">AMP-binding protein</fullName>
    </submittedName>
</protein>
<dbReference type="InterPro" id="IPR045851">
    <property type="entry name" value="AMP-bd_C_sf"/>
</dbReference>
<evidence type="ECO:0000256" key="1">
    <source>
        <dbReference type="ARBA" id="ARBA00006432"/>
    </source>
</evidence>
<dbReference type="Pfam" id="PF01261">
    <property type="entry name" value="AP_endonuc_2"/>
    <property type="match status" value="1"/>
</dbReference>
<dbReference type="EMBL" id="WPCR01000011">
    <property type="protein sequence ID" value="NHM14782.1"/>
    <property type="molecule type" value="Genomic_DNA"/>
</dbReference>
<evidence type="ECO:0000313" key="6">
    <source>
        <dbReference type="EMBL" id="NHM14782.1"/>
    </source>
</evidence>
<dbReference type="InterPro" id="IPR042099">
    <property type="entry name" value="ANL_N_sf"/>
</dbReference>
<proteinExistence type="inferred from homology"/>
<keyword evidence="7" id="KW-1185">Reference proteome</keyword>
<comment type="caution">
    <text evidence="6">The sequence shown here is derived from an EMBL/GenBank/DDBJ whole genome shotgun (WGS) entry which is preliminary data.</text>
</comment>
<feature type="domain" description="Xylose isomerase-like TIM barrel" evidence="4">
    <location>
        <begin position="20"/>
        <end position="253"/>
    </location>
</feature>
<dbReference type="Gene3D" id="3.40.50.12780">
    <property type="entry name" value="N-terminal domain of ligase-like"/>
    <property type="match status" value="1"/>
</dbReference>
<reference evidence="6 7" key="1">
    <citation type="submission" date="2019-11" db="EMBL/GenBank/DDBJ databases">
        <title>Eggerthellaceae novel genus isolated from the rectal contents of marmort.</title>
        <authorList>
            <person name="Zhang G."/>
        </authorList>
    </citation>
    <scope>NUCLEOTIDE SEQUENCE [LARGE SCALE GENOMIC DNA]</scope>
    <source>
        <strain evidence="7">zg-886</strain>
    </source>
</reference>
<comment type="similarity">
    <text evidence="1">Belongs to the ATP-dependent AMP-binding enzyme family.</text>
</comment>
<dbReference type="SUPFAM" id="SSF56801">
    <property type="entry name" value="Acetyl-CoA synthetase-like"/>
    <property type="match status" value="1"/>
</dbReference>
<dbReference type="RefSeq" id="WP_166340180.1">
    <property type="nucleotide sequence ID" value="NZ_WPCR01000011.1"/>
</dbReference>
<dbReference type="PROSITE" id="PS00455">
    <property type="entry name" value="AMP_BINDING"/>
    <property type="match status" value="1"/>
</dbReference>
<dbReference type="PANTHER" id="PTHR43201:SF5">
    <property type="entry name" value="MEDIUM-CHAIN ACYL-COA LIGASE ACSF2, MITOCHONDRIAL"/>
    <property type="match status" value="1"/>
</dbReference>
<dbReference type="InterPro" id="IPR013022">
    <property type="entry name" value="Xyl_isomerase-like_TIM-brl"/>
</dbReference>
<dbReference type="CDD" id="cd05917">
    <property type="entry name" value="FACL_like_2"/>
    <property type="match status" value="1"/>
</dbReference>
<keyword evidence="2" id="KW-0436">Ligase</keyword>
<evidence type="ECO:0000259" key="4">
    <source>
        <dbReference type="Pfam" id="PF01261"/>
    </source>
</evidence>
<gene>
    <name evidence="6" type="ORF">GMI68_08435</name>
</gene>
<dbReference type="InterPro" id="IPR025110">
    <property type="entry name" value="AMP-bd_C"/>
</dbReference>
<dbReference type="Pfam" id="PF13193">
    <property type="entry name" value="AMP-binding_C"/>
    <property type="match status" value="1"/>
</dbReference>
<dbReference type="Gene3D" id="3.20.20.150">
    <property type="entry name" value="Divalent-metal-dependent TIM barrel enzymes"/>
    <property type="match status" value="1"/>
</dbReference>
<name>A0ABX0IIW7_9ACTN</name>
<evidence type="ECO:0000259" key="5">
    <source>
        <dbReference type="Pfam" id="PF13193"/>
    </source>
</evidence>
<dbReference type="InterPro" id="IPR000873">
    <property type="entry name" value="AMP-dep_synth/lig_dom"/>
</dbReference>
<dbReference type="Pfam" id="PF00501">
    <property type="entry name" value="AMP-binding"/>
    <property type="match status" value="1"/>
</dbReference>
<organism evidence="6 7">
    <name type="scientific">Xiamenia xianingshaonis</name>
    <dbReference type="NCBI Taxonomy" id="2682776"/>
    <lineage>
        <taxon>Bacteria</taxon>
        <taxon>Bacillati</taxon>
        <taxon>Actinomycetota</taxon>
        <taxon>Coriobacteriia</taxon>
        <taxon>Eggerthellales</taxon>
        <taxon>Eggerthellaceae</taxon>
        <taxon>Xiamenia</taxon>
    </lineage>
</organism>
<evidence type="ECO:0000313" key="7">
    <source>
        <dbReference type="Proteomes" id="UP000636394"/>
    </source>
</evidence>
<sequence>MKLSFSTRGWNDTPFDELVETAATMGFAGIEAYNVLASAALSGAGAPFNPYSARATTRELRNRGLVIPVFDSSLDISLAQTAAGAGGAEADETGSPRDLGQADAVSQAKRLIDLAGEVRVACVCLKAQHGDEAQVKAAIDELLPYAAERDVTILLETSGIFANTARLTALLDTYASDNLAALWDVHHPYRDFAEDPSTTIQNLGAYIRHVHMRDSDEDGTYNLVGEGTLPIDDVMRALSSINYDGFISMEWKPEWMEDLTDLEILLPHFVNFMRRFRYTKRSKGAYYPNHDGSGQYLWKKDELIDLTFSEVLDAMAEAFPDQYAFKYTTLDYTRTYEEFRRDVDDFARALVSLGVKPGSKVAIWATNVPAWFITFWATTKIGAVLVTVNTAYKIHEAEYLLRQSDTHTLVMIESALDSDYAAIMNELCPEIAKNAPGQPLHCEKLPFLRNVITVGFQMDGCLTFEEAFARADMVPLETIKRLADDVKPDDVCNMQYTSGTTGFPKGVMLTHRNVVNDGKCIGDRMGLSTADRMMIQVPMFHCFGMVLSMTSSMTHGATMCPMPYFSAKASLSCITQERITCFNGVPTMFIAMFNHPDYRKTDFSFMRTGIMAGAGCPPELMKRAAQPDEMNMTGIVSVYGQTESAPGSTMSAWTDPLDLRTETVGYAFPHVECKIIDPETGEEVPDGTNGEFCSRGYNTMKGYYKMPGATLSAVDAARWLHSGDLACRNPDGTFVITGRLKDMIIRGGENIYPKELEEFLYTHPKIQDVQVIGVPDEKYGEEAMACIVLREGTHATEEEILDFARERLARHKVPRYIKFVDAFPMNAAGKVLKYKMREAAVEELGL</sequence>
<evidence type="ECO:0000259" key="3">
    <source>
        <dbReference type="Pfam" id="PF00501"/>
    </source>
</evidence>
<dbReference type="InterPro" id="IPR020845">
    <property type="entry name" value="AMP-binding_CS"/>
</dbReference>
<feature type="domain" description="AMP-binding enzyme C-terminal" evidence="5">
    <location>
        <begin position="755"/>
        <end position="830"/>
    </location>
</feature>
<dbReference type="Gene3D" id="3.30.300.30">
    <property type="match status" value="1"/>
</dbReference>
<dbReference type="PANTHER" id="PTHR43201">
    <property type="entry name" value="ACYL-COA SYNTHETASE"/>
    <property type="match status" value="1"/>
</dbReference>